<dbReference type="PROSITE" id="PS51898">
    <property type="entry name" value="TYR_RECOMBINASE"/>
    <property type="match status" value="1"/>
</dbReference>
<dbReference type="GO" id="GO:0006310">
    <property type="term" value="P:DNA recombination"/>
    <property type="evidence" value="ECO:0007669"/>
    <property type="project" value="UniProtKB-KW"/>
</dbReference>
<accession>A0A426U6K5</accession>
<dbReference type="Proteomes" id="UP000280307">
    <property type="component" value="Unassembled WGS sequence"/>
</dbReference>
<proteinExistence type="predicted"/>
<dbReference type="GO" id="GO:0015074">
    <property type="term" value="P:DNA integration"/>
    <property type="evidence" value="ECO:0007669"/>
    <property type="project" value="InterPro"/>
</dbReference>
<dbReference type="InterPro" id="IPR002104">
    <property type="entry name" value="Integrase_catalytic"/>
</dbReference>
<reference evidence="3 4" key="1">
    <citation type="submission" date="2018-12" db="EMBL/GenBank/DDBJ databases">
        <title>Genome Sequence of Candidatus Viridilinea halotolerans isolated from saline sulfide-rich spring.</title>
        <authorList>
            <person name="Grouzdev D.S."/>
            <person name="Burganskaya E.I."/>
            <person name="Krutkina M.S."/>
            <person name="Sukhacheva M.V."/>
            <person name="Gorlenko V.M."/>
        </authorList>
    </citation>
    <scope>NUCLEOTIDE SEQUENCE [LARGE SCALE GENOMIC DNA]</scope>
    <source>
        <strain evidence="3">Chok-6</strain>
    </source>
</reference>
<gene>
    <name evidence="3" type="ORF">EI684_04260</name>
</gene>
<keyword evidence="1" id="KW-0233">DNA recombination</keyword>
<feature type="domain" description="Tyr recombinase" evidence="2">
    <location>
        <begin position="1"/>
        <end position="84"/>
    </location>
</feature>
<name>A0A426U6K5_9CHLR</name>
<dbReference type="EMBL" id="RSAS01000174">
    <property type="protein sequence ID" value="RRR75624.1"/>
    <property type="molecule type" value="Genomic_DNA"/>
</dbReference>
<comment type="caution">
    <text evidence="3">The sequence shown here is derived from an EMBL/GenBank/DDBJ whole genome shotgun (WGS) entry which is preliminary data.</text>
</comment>
<dbReference type="Gene3D" id="1.10.443.10">
    <property type="entry name" value="Intergrase catalytic core"/>
    <property type="match status" value="1"/>
</dbReference>
<evidence type="ECO:0000259" key="2">
    <source>
        <dbReference type="PROSITE" id="PS51898"/>
    </source>
</evidence>
<dbReference type="AlphaFoldDB" id="A0A426U6K5"/>
<dbReference type="SUPFAM" id="SSF56349">
    <property type="entry name" value="DNA breaking-rejoining enzymes"/>
    <property type="match status" value="1"/>
</dbReference>
<organism evidence="3 4">
    <name type="scientific">Candidatus Viridilinea halotolerans</name>
    <dbReference type="NCBI Taxonomy" id="2491704"/>
    <lineage>
        <taxon>Bacteria</taxon>
        <taxon>Bacillati</taxon>
        <taxon>Chloroflexota</taxon>
        <taxon>Chloroflexia</taxon>
        <taxon>Chloroflexales</taxon>
        <taxon>Chloroflexineae</taxon>
        <taxon>Oscillochloridaceae</taxon>
        <taxon>Candidatus Viridilinea</taxon>
    </lineage>
</organism>
<sequence length="84" mass="9517">MHGPHLRMAQLRYGSGVRLLECLRLRVKDLDFARRQLTIHDGKGEQDRVTMLPLALSNPLQAHLVLRAQARANDLARAIAKRPT</sequence>
<protein>
    <recommendedName>
        <fullName evidence="2">Tyr recombinase domain-containing protein</fullName>
    </recommendedName>
</protein>
<evidence type="ECO:0000256" key="1">
    <source>
        <dbReference type="ARBA" id="ARBA00023172"/>
    </source>
</evidence>
<dbReference type="GO" id="GO:0003677">
    <property type="term" value="F:DNA binding"/>
    <property type="evidence" value="ECO:0007669"/>
    <property type="project" value="InterPro"/>
</dbReference>
<dbReference type="Pfam" id="PF00589">
    <property type="entry name" value="Phage_integrase"/>
    <property type="match status" value="1"/>
</dbReference>
<evidence type="ECO:0000313" key="4">
    <source>
        <dbReference type="Proteomes" id="UP000280307"/>
    </source>
</evidence>
<dbReference type="InterPro" id="IPR011010">
    <property type="entry name" value="DNA_brk_join_enz"/>
</dbReference>
<evidence type="ECO:0000313" key="3">
    <source>
        <dbReference type="EMBL" id="RRR75624.1"/>
    </source>
</evidence>
<dbReference type="InterPro" id="IPR013762">
    <property type="entry name" value="Integrase-like_cat_sf"/>
</dbReference>